<dbReference type="CDD" id="cd06260">
    <property type="entry name" value="DUF820-like"/>
    <property type="match status" value="1"/>
</dbReference>
<name>A0A6P2BPB9_9ACTN</name>
<evidence type="ECO:0000313" key="2">
    <source>
        <dbReference type="EMBL" id="TVZ00862.1"/>
    </source>
</evidence>
<dbReference type="EMBL" id="RPFW01000008">
    <property type="protein sequence ID" value="TVZ00862.1"/>
    <property type="molecule type" value="Genomic_DNA"/>
</dbReference>
<keyword evidence="3" id="KW-1185">Reference proteome</keyword>
<dbReference type="SUPFAM" id="SSF52980">
    <property type="entry name" value="Restriction endonuclease-like"/>
    <property type="match status" value="1"/>
</dbReference>
<dbReference type="GO" id="GO:0004519">
    <property type="term" value="F:endonuclease activity"/>
    <property type="evidence" value="ECO:0007669"/>
    <property type="project" value="UniProtKB-KW"/>
</dbReference>
<keyword evidence="2" id="KW-0378">Hydrolase</keyword>
<dbReference type="OrthoDB" id="9799703at2"/>
<reference evidence="2 3" key="1">
    <citation type="submission" date="2018-11" db="EMBL/GenBank/DDBJ databases">
        <title>Trebonia kvetii gen.nov., sp.nov., a novel acidophilic actinobacterium, and proposal of the new actinobacterial family Treboniaceae fam. nov.</title>
        <authorList>
            <person name="Rapoport D."/>
            <person name="Sagova-Mareckova M."/>
            <person name="Sedlacek I."/>
            <person name="Provaznik J."/>
            <person name="Kralova S."/>
            <person name="Pavlinic D."/>
            <person name="Benes V."/>
            <person name="Kopecky J."/>
        </authorList>
    </citation>
    <scope>NUCLEOTIDE SEQUENCE [LARGE SCALE GENOMIC DNA]</scope>
    <source>
        <strain evidence="2 3">15Tr583</strain>
    </source>
</reference>
<sequence>MSAMTIGEAWPDFGSAFTVAELDRMPDDGHRYELLDGALVVSPRPTTVHQVVATRLASALERDCPEDLCVVAEPAVQLDDCTEFDPDLVVVPLNEVGDAKFTAPPLLLIEIRSPSTALFDLNRKKAVYQRFGVPSYWIVNPDPRPELTVFELRDASYVTELTSTQPVTVTRPFPVTIDPARLTRGLRR</sequence>
<dbReference type="AlphaFoldDB" id="A0A6P2BPB9"/>
<accession>A0A6P2BPB9</accession>
<keyword evidence="2" id="KW-0255">Endonuclease</keyword>
<comment type="caution">
    <text evidence="2">The sequence shown here is derived from an EMBL/GenBank/DDBJ whole genome shotgun (WGS) entry which is preliminary data.</text>
</comment>
<dbReference type="PANTHER" id="PTHR35400:SF3">
    <property type="entry name" value="SLL1072 PROTEIN"/>
    <property type="match status" value="1"/>
</dbReference>
<keyword evidence="2" id="KW-0540">Nuclease</keyword>
<dbReference type="Gene3D" id="3.90.1570.10">
    <property type="entry name" value="tt1808, chain A"/>
    <property type="match status" value="1"/>
</dbReference>
<proteinExistence type="predicted"/>
<evidence type="ECO:0000313" key="3">
    <source>
        <dbReference type="Proteomes" id="UP000460272"/>
    </source>
</evidence>
<dbReference type="RefSeq" id="WP_145860676.1">
    <property type="nucleotide sequence ID" value="NZ_RPFW01000008.1"/>
</dbReference>
<dbReference type="PANTHER" id="PTHR35400">
    <property type="entry name" value="SLR1083 PROTEIN"/>
    <property type="match status" value="1"/>
</dbReference>
<feature type="domain" description="Putative restriction endonuclease" evidence="1">
    <location>
        <begin position="20"/>
        <end position="173"/>
    </location>
</feature>
<dbReference type="Proteomes" id="UP000460272">
    <property type="component" value="Unassembled WGS sequence"/>
</dbReference>
<gene>
    <name evidence="2" type="ORF">EAS64_36590</name>
</gene>
<evidence type="ECO:0000259" key="1">
    <source>
        <dbReference type="Pfam" id="PF05685"/>
    </source>
</evidence>
<dbReference type="InterPro" id="IPR008538">
    <property type="entry name" value="Uma2"/>
</dbReference>
<dbReference type="InterPro" id="IPR012296">
    <property type="entry name" value="Nuclease_put_TT1808"/>
</dbReference>
<protein>
    <submittedName>
        <fullName evidence="2">Uma2 family endonuclease</fullName>
    </submittedName>
</protein>
<dbReference type="InterPro" id="IPR011335">
    <property type="entry name" value="Restrct_endonuc-II-like"/>
</dbReference>
<organism evidence="2 3">
    <name type="scientific">Trebonia kvetii</name>
    <dbReference type="NCBI Taxonomy" id="2480626"/>
    <lineage>
        <taxon>Bacteria</taxon>
        <taxon>Bacillati</taxon>
        <taxon>Actinomycetota</taxon>
        <taxon>Actinomycetes</taxon>
        <taxon>Streptosporangiales</taxon>
        <taxon>Treboniaceae</taxon>
        <taxon>Trebonia</taxon>
    </lineage>
</organism>
<dbReference type="Pfam" id="PF05685">
    <property type="entry name" value="Uma2"/>
    <property type="match status" value="1"/>
</dbReference>